<organism evidence="4 5">
    <name type="scientific">Methanobacterium formicicum (strain DSM 3637 / PP1)</name>
    <dbReference type="NCBI Taxonomy" id="1204725"/>
    <lineage>
        <taxon>Archaea</taxon>
        <taxon>Methanobacteriati</taxon>
        <taxon>Methanobacteriota</taxon>
        <taxon>Methanomada group</taxon>
        <taxon>Methanobacteria</taxon>
        <taxon>Methanobacteriales</taxon>
        <taxon>Methanobacteriaceae</taxon>
        <taxon>Methanobacterium</taxon>
    </lineage>
</organism>
<dbReference type="EMBL" id="AMPO01000008">
    <property type="protein sequence ID" value="EKF85306.1"/>
    <property type="molecule type" value="Genomic_DNA"/>
</dbReference>
<evidence type="ECO:0000256" key="2">
    <source>
        <dbReference type="ARBA" id="ARBA00023235"/>
    </source>
</evidence>
<protein>
    <submittedName>
        <fullName evidence="4">4-oxalocrotonate tautomerase</fullName>
    </submittedName>
</protein>
<dbReference type="InterPro" id="IPR004370">
    <property type="entry name" value="4-OT-like_dom"/>
</dbReference>
<dbReference type="OrthoDB" id="358896at2157"/>
<keyword evidence="5" id="KW-1185">Reference proteome</keyword>
<reference evidence="4 5" key="1">
    <citation type="journal article" date="2012" name="J. Bacteriol.">
        <title>Draft genome sequence of Methanobacterium formicicum DSM 3637, an archaebacterium isolated from the methane producer amoeba Pelomyxa palustris.</title>
        <authorList>
            <person name="Gutierrez G."/>
        </authorList>
    </citation>
    <scope>NUCLEOTIDE SEQUENCE [LARGE SCALE GENOMIC DNA]</scope>
    <source>
        <strain evidence="5">DSM 3637 / PP1</strain>
    </source>
</reference>
<evidence type="ECO:0000259" key="3">
    <source>
        <dbReference type="Pfam" id="PF01361"/>
    </source>
</evidence>
<dbReference type="RefSeq" id="WP_004031194.1">
    <property type="nucleotide sequence ID" value="NZ_AMPO01000008.1"/>
</dbReference>
<dbReference type="NCBIfam" id="NF041920">
    <property type="entry name" value="DmpI"/>
    <property type="match status" value="1"/>
</dbReference>
<dbReference type="SUPFAM" id="SSF55331">
    <property type="entry name" value="Tautomerase/MIF"/>
    <property type="match status" value="1"/>
</dbReference>
<feature type="domain" description="4-oxalocrotonate tautomerase-like" evidence="3">
    <location>
        <begin position="8"/>
        <end position="58"/>
    </location>
</feature>
<dbReference type="AlphaFoldDB" id="K2QBI2"/>
<dbReference type="Proteomes" id="UP000007360">
    <property type="component" value="Unassembled WGS sequence"/>
</dbReference>
<comment type="similarity">
    <text evidence="1">Belongs to the 4-oxalocrotonate tautomerase family.</text>
</comment>
<evidence type="ECO:0000256" key="1">
    <source>
        <dbReference type="ARBA" id="ARBA00006723"/>
    </source>
</evidence>
<gene>
    <name evidence="4" type="ORF">A994_09121</name>
</gene>
<dbReference type="PATRIC" id="fig|1204725.3.peg.1835"/>
<sequence>MPVINMEVGNLSLEQKKELITKFTEVAVEITGIPKQSFVVTIRELPDENLGVGGETVAEIKAKNSI</sequence>
<dbReference type="GO" id="GO:0016853">
    <property type="term" value="F:isomerase activity"/>
    <property type="evidence" value="ECO:0007669"/>
    <property type="project" value="UniProtKB-KW"/>
</dbReference>
<dbReference type="InterPro" id="IPR014347">
    <property type="entry name" value="Tautomerase/MIF_sf"/>
</dbReference>
<dbReference type="PANTHER" id="PTHR35530:SF1">
    <property type="entry name" value="2-HYDROXYMUCONATE TAUTOMERASE"/>
    <property type="match status" value="1"/>
</dbReference>
<comment type="caution">
    <text evidence="4">The sequence shown here is derived from an EMBL/GenBank/DDBJ whole genome shotgun (WGS) entry which is preliminary data.</text>
</comment>
<evidence type="ECO:0000313" key="4">
    <source>
        <dbReference type="EMBL" id="EKF85306.1"/>
    </source>
</evidence>
<accession>K2QBI2</accession>
<evidence type="ECO:0000313" key="5">
    <source>
        <dbReference type="Proteomes" id="UP000007360"/>
    </source>
</evidence>
<name>K2QBI2_METFP</name>
<dbReference type="Pfam" id="PF01361">
    <property type="entry name" value="Tautomerase"/>
    <property type="match status" value="1"/>
</dbReference>
<proteinExistence type="inferred from homology"/>
<dbReference type="Gene3D" id="3.30.429.10">
    <property type="entry name" value="Macrophage Migration Inhibitory Factor"/>
    <property type="match status" value="1"/>
</dbReference>
<dbReference type="PANTHER" id="PTHR35530">
    <property type="entry name" value="TAUTOMERASE-RELATED"/>
    <property type="match status" value="1"/>
</dbReference>
<keyword evidence="2" id="KW-0413">Isomerase</keyword>